<organism evidence="8 9">
    <name type="scientific">Melghirimyces profundicolus</name>
    <dbReference type="NCBI Taxonomy" id="1242148"/>
    <lineage>
        <taxon>Bacteria</taxon>
        <taxon>Bacillati</taxon>
        <taxon>Bacillota</taxon>
        <taxon>Bacilli</taxon>
        <taxon>Bacillales</taxon>
        <taxon>Thermoactinomycetaceae</taxon>
        <taxon>Melghirimyces</taxon>
    </lineage>
</organism>
<evidence type="ECO:0000259" key="7">
    <source>
        <dbReference type="PROSITE" id="PS51352"/>
    </source>
</evidence>
<keyword evidence="3" id="KW-0735">Signal-anchor</keyword>
<proteinExistence type="predicted"/>
<evidence type="ECO:0000313" key="8">
    <source>
        <dbReference type="EMBL" id="PTX65076.1"/>
    </source>
</evidence>
<evidence type="ECO:0000256" key="3">
    <source>
        <dbReference type="ARBA" id="ARBA00022968"/>
    </source>
</evidence>
<keyword evidence="2" id="KW-0201">Cytochrome c-type biogenesis</keyword>
<keyword evidence="4" id="KW-1015">Disulfide bond</keyword>
<dbReference type="RefSeq" id="WP_108021549.1">
    <property type="nucleotide sequence ID" value="NZ_QBKR01000001.1"/>
</dbReference>
<name>A0A2T6C9U9_9BACL</name>
<evidence type="ECO:0000256" key="2">
    <source>
        <dbReference type="ARBA" id="ARBA00022748"/>
    </source>
</evidence>
<evidence type="ECO:0000256" key="4">
    <source>
        <dbReference type="ARBA" id="ARBA00023157"/>
    </source>
</evidence>
<dbReference type="GO" id="GO:0016209">
    <property type="term" value="F:antioxidant activity"/>
    <property type="evidence" value="ECO:0007669"/>
    <property type="project" value="InterPro"/>
</dbReference>
<dbReference type="CDD" id="cd02966">
    <property type="entry name" value="TlpA_like_family"/>
    <property type="match status" value="1"/>
</dbReference>
<dbReference type="OrthoDB" id="25753at2"/>
<dbReference type="GO" id="GO:0016491">
    <property type="term" value="F:oxidoreductase activity"/>
    <property type="evidence" value="ECO:0007669"/>
    <property type="project" value="InterPro"/>
</dbReference>
<dbReference type="AlphaFoldDB" id="A0A2T6C9U9"/>
<dbReference type="GO" id="GO:0017004">
    <property type="term" value="P:cytochrome complex assembly"/>
    <property type="evidence" value="ECO:0007669"/>
    <property type="project" value="UniProtKB-KW"/>
</dbReference>
<dbReference type="PANTHER" id="PTHR42852">
    <property type="entry name" value="THIOL:DISULFIDE INTERCHANGE PROTEIN DSBE"/>
    <property type="match status" value="1"/>
</dbReference>
<sequence length="177" mass="19993">MNRTTRYWVRRILMLVMVALVGIAIYQTVADDGKKKNVEVEKTAPDFQLQTLDGETLKLSDLRGKVVLLNFWATWCKPCRDEMPAIQNVYDKHQDKGLVVVGVNIAETQVAVSGFARQLNLKFPIVLDKERKVTERYGIGPIPSSLFIDKQGKVVRKVNGQMNEGQIEGYVLEALSK</sequence>
<gene>
    <name evidence="8" type="ORF">C8P63_101305</name>
</gene>
<comment type="caution">
    <text evidence="8">The sequence shown here is derived from an EMBL/GenBank/DDBJ whole genome shotgun (WGS) entry which is preliminary data.</text>
</comment>
<dbReference type="SUPFAM" id="SSF52833">
    <property type="entry name" value="Thioredoxin-like"/>
    <property type="match status" value="1"/>
</dbReference>
<dbReference type="InterPro" id="IPR050553">
    <property type="entry name" value="Thioredoxin_ResA/DsbE_sf"/>
</dbReference>
<keyword evidence="9" id="KW-1185">Reference proteome</keyword>
<evidence type="ECO:0000256" key="6">
    <source>
        <dbReference type="SAM" id="Phobius"/>
    </source>
</evidence>
<protein>
    <submittedName>
        <fullName evidence="8">Peroxiredoxin</fullName>
    </submittedName>
</protein>
<evidence type="ECO:0000313" key="9">
    <source>
        <dbReference type="Proteomes" id="UP000244240"/>
    </source>
</evidence>
<keyword evidence="6" id="KW-0472">Membrane</keyword>
<reference evidence="8 9" key="1">
    <citation type="submission" date="2018-04" db="EMBL/GenBank/DDBJ databases">
        <title>Genomic Encyclopedia of Archaeal and Bacterial Type Strains, Phase II (KMG-II): from individual species to whole genera.</title>
        <authorList>
            <person name="Goeker M."/>
        </authorList>
    </citation>
    <scope>NUCLEOTIDE SEQUENCE [LARGE SCALE GENOMIC DNA]</scope>
    <source>
        <strain evidence="8 9">DSM 45787</strain>
    </source>
</reference>
<dbReference type="NCBIfam" id="NF002854">
    <property type="entry name" value="PRK03147.1"/>
    <property type="match status" value="1"/>
</dbReference>
<keyword evidence="6" id="KW-0812">Transmembrane</keyword>
<dbReference type="PANTHER" id="PTHR42852:SF6">
    <property type="entry name" value="THIOL:DISULFIDE INTERCHANGE PROTEIN DSBE"/>
    <property type="match status" value="1"/>
</dbReference>
<dbReference type="InterPro" id="IPR036249">
    <property type="entry name" value="Thioredoxin-like_sf"/>
</dbReference>
<dbReference type="PROSITE" id="PS51352">
    <property type="entry name" value="THIOREDOXIN_2"/>
    <property type="match status" value="1"/>
</dbReference>
<feature type="transmembrane region" description="Helical" evidence="6">
    <location>
        <begin position="12"/>
        <end position="29"/>
    </location>
</feature>
<keyword evidence="6" id="KW-1133">Transmembrane helix</keyword>
<evidence type="ECO:0000256" key="1">
    <source>
        <dbReference type="ARBA" id="ARBA00004196"/>
    </source>
</evidence>
<feature type="domain" description="Thioredoxin" evidence="7">
    <location>
        <begin position="38"/>
        <end position="176"/>
    </location>
</feature>
<evidence type="ECO:0000256" key="5">
    <source>
        <dbReference type="ARBA" id="ARBA00023284"/>
    </source>
</evidence>
<accession>A0A2T6C9U9</accession>
<dbReference type="InterPro" id="IPR000866">
    <property type="entry name" value="AhpC/TSA"/>
</dbReference>
<dbReference type="Proteomes" id="UP000244240">
    <property type="component" value="Unassembled WGS sequence"/>
</dbReference>
<dbReference type="Gene3D" id="3.40.30.10">
    <property type="entry name" value="Glutaredoxin"/>
    <property type="match status" value="1"/>
</dbReference>
<dbReference type="InterPro" id="IPR013766">
    <property type="entry name" value="Thioredoxin_domain"/>
</dbReference>
<dbReference type="GO" id="GO:0030313">
    <property type="term" value="C:cell envelope"/>
    <property type="evidence" value="ECO:0007669"/>
    <property type="project" value="UniProtKB-SubCell"/>
</dbReference>
<comment type="subcellular location">
    <subcellularLocation>
        <location evidence="1">Cell envelope</location>
    </subcellularLocation>
</comment>
<dbReference type="Pfam" id="PF00578">
    <property type="entry name" value="AhpC-TSA"/>
    <property type="match status" value="1"/>
</dbReference>
<dbReference type="EMBL" id="QBKR01000001">
    <property type="protein sequence ID" value="PTX65076.1"/>
    <property type="molecule type" value="Genomic_DNA"/>
</dbReference>
<keyword evidence="5" id="KW-0676">Redox-active center</keyword>